<feature type="transmembrane region" description="Helical" evidence="1">
    <location>
        <begin position="363"/>
        <end position="384"/>
    </location>
</feature>
<dbReference type="EMBL" id="BX294155">
    <property type="protein sequence ID" value="CAD77718.1"/>
    <property type="molecule type" value="Genomic_DNA"/>
</dbReference>
<dbReference type="OrthoDB" id="140980at2"/>
<feature type="transmembrane region" description="Helical" evidence="1">
    <location>
        <begin position="334"/>
        <end position="351"/>
    </location>
</feature>
<accession>Q7UI96</accession>
<sequence>MPRTRNVRRRTNRQRKQSFHHLVSALTFPMSHKAVAIKPADDPAFQLPASLAGLSLPMIIGGIVALVGGAFFSNSAIGGRFGMSSYLVAYMYCLTLAIGSLFFVLIQHLTRAGWSVVVRRVAELMMIMVIPLALLFIPIAVSAYTGSLYVWSLEGYQADHGIPSAIWKQKELWLNPNWFVVRSLIYLTVWCGIAAWYYRGSQRQDETGEITITEKLQARSGPAVIAFSFCTSFAAFDWVMSLAPMWFSTMFGVYIFTGSILSAHCAICLFSFLLQRAGAMRDEVTVEHYHDLGKLIFGFICFWGYISFSQYMLIWYANIPEETHWFYTRSTDGWFNVSVLLMVLHWGLPFAGTMSRHVRRRPWLITSWAAYILVLHLVDLYWIIMPEAGMGLGGATGIIATLVCVIGMAALMLGLMLKLAAGTRVVAVRDPRLGESLAFENF</sequence>
<evidence type="ECO:0000313" key="2">
    <source>
        <dbReference type="EMBL" id="CAD77718.1"/>
    </source>
</evidence>
<dbReference type="AlphaFoldDB" id="Q7UI96"/>
<dbReference type="EnsemblBacteria" id="CAD77718">
    <property type="protein sequence ID" value="CAD77718"/>
    <property type="gene ID" value="RB12676"/>
</dbReference>
<feature type="transmembrane region" description="Helical" evidence="1">
    <location>
        <begin position="224"/>
        <end position="247"/>
    </location>
</feature>
<feature type="transmembrane region" description="Helical" evidence="1">
    <location>
        <begin position="121"/>
        <end position="144"/>
    </location>
</feature>
<name>Q7UI96_RHOBA</name>
<dbReference type="STRING" id="243090.RB12676"/>
<organism evidence="2 3">
    <name type="scientific">Rhodopirellula baltica (strain DSM 10527 / NCIMB 13988 / SH1)</name>
    <dbReference type="NCBI Taxonomy" id="243090"/>
    <lineage>
        <taxon>Bacteria</taxon>
        <taxon>Pseudomonadati</taxon>
        <taxon>Planctomycetota</taxon>
        <taxon>Planctomycetia</taxon>
        <taxon>Pirellulales</taxon>
        <taxon>Pirellulaceae</taxon>
        <taxon>Rhodopirellula</taxon>
    </lineage>
</organism>
<feature type="transmembrane region" description="Helical" evidence="1">
    <location>
        <begin position="89"/>
        <end position="109"/>
    </location>
</feature>
<dbReference type="eggNOG" id="COG4531">
    <property type="taxonomic scope" value="Bacteria"/>
</dbReference>
<feature type="transmembrane region" description="Helical" evidence="1">
    <location>
        <begin position="56"/>
        <end position="77"/>
    </location>
</feature>
<feature type="transmembrane region" description="Helical" evidence="1">
    <location>
        <begin position="390"/>
        <end position="415"/>
    </location>
</feature>
<dbReference type="PANTHER" id="PTHR43044">
    <property type="match status" value="1"/>
</dbReference>
<reference evidence="2 3" key="1">
    <citation type="journal article" date="2003" name="Proc. Natl. Acad. Sci. U.S.A.">
        <title>Complete genome sequence of the marine planctomycete Pirellula sp. strain 1.</title>
        <authorList>
            <person name="Gloeckner F.O."/>
            <person name="Kube M."/>
            <person name="Bauer M."/>
            <person name="Teeling H."/>
            <person name="Lombardot T."/>
            <person name="Ludwig W."/>
            <person name="Gade D."/>
            <person name="Beck A."/>
            <person name="Borzym K."/>
            <person name="Heitmann K."/>
            <person name="Rabus R."/>
            <person name="Schlesner H."/>
            <person name="Amann R."/>
            <person name="Reinhardt R."/>
        </authorList>
    </citation>
    <scope>NUCLEOTIDE SEQUENCE [LARGE SCALE GENOMIC DNA]</scope>
    <source>
        <strain evidence="3">DSM 10527 / NCIMB 13988 / SH1</strain>
    </source>
</reference>
<feature type="transmembrane region" description="Helical" evidence="1">
    <location>
        <begin position="179"/>
        <end position="198"/>
    </location>
</feature>
<dbReference type="KEGG" id="rba:RB12676"/>
<keyword evidence="1" id="KW-0472">Membrane</keyword>
<feature type="transmembrane region" description="Helical" evidence="1">
    <location>
        <begin position="295"/>
        <end position="314"/>
    </location>
</feature>
<dbReference type="HOGENOM" id="CLU_042661_0_0_0"/>
<gene>
    <name evidence="2" type="ordered locus">RB12676</name>
</gene>
<proteinExistence type="predicted"/>
<evidence type="ECO:0008006" key="4">
    <source>
        <dbReference type="Google" id="ProtNLM"/>
    </source>
</evidence>
<feature type="transmembrane region" description="Helical" evidence="1">
    <location>
        <begin position="253"/>
        <end position="274"/>
    </location>
</feature>
<evidence type="ECO:0000313" key="3">
    <source>
        <dbReference type="Proteomes" id="UP000001025"/>
    </source>
</evidence>
<dbReference type="InParanoid" id="Q7UI96"/>
<dbReference type="PATRIC" id="fig|243090.15.peg.6147"/>
<keyword evidence="1" id="KW-0812">Transmembrane</keyword>
<dbReference type="Proteomes" id="UP000001025">
    <property type="component" value="Chromosome"/>
</dbReference>
<dbReference type="PANTHER" id="PTHR43044:SF1">
    <property type="entry name" value="QUINOL:CYTOCHROME C OXIDOREDUCTASE QUINONE-BINDING SUBUNIT 2"/>
    <property type="match status" value="1"/>
</dbReference>
<evidence type="ECO:0000256" key="1">
    <source>
        <dbReference type="SAM" id="Phobius"/>
    </source>
</evidence>
<keyword evidence="3" id="KW-1185">Reference proteome</keyword>
<keyword evidence="1" id="KW-1133">Transmembrane helix</keyword>
<protein>
    <recommendedName>
        <fullName evidence="4">Quinol:cytochrome C oxidoreductase</fullName>
    </recommendedName>
</protein>